<proteinExistence type="predicted"/>
<protein>
    <submittedName>
        <fullName evidence="3">Uncharacterized protein</fullName>
    </submittedName>
</protein>
<dbReference type="AlphaFoldDB" id="A0A915DZI4"/>
<evidence type="ECO:0000256" key="1">
    <source>
        <dbReference type="SAM" id="MobiDB-lite"/>
    </source>
</evidence>
<reference evidence="3" key="1">
    <citation type="submission" date="2022-11" db="UniProtKB">
        <authorList>
            <consortium name="WormBaseParasite"/>
        </authorList>
    </citation>
    <scope>IDENTIFICATION</scope>
</reference>
<dbReference type="WBParaSite" id="jg25343">
    <property type="protein sequence ID" value="jg25343"/>
    <property type="gene ID" value="jg25343"/>
</dbReference>
<name>A0A915DZI4_9BILA</name>
<feature type="region of interest" description="Disordered" evidence="1">
    <location>
        <begin position="1"/>
        <end position="21"/>
    </location>
</feature>
<dbReference type="Proteomes" id="UP000887574">
    <property type="component" value="Unplaced"/>
</dbReference>
<evidence type="ECO:0000313" key="2">
    <source>
        <dbReference type="Proteomes" id="UP000887574"/>
    </source>
</evidence>
<feature type="region of interest" description="Disordered" evidence="1">
    <location>
        <begin position="42"/>
        <end position="77"/>
    </location>
</feature>
<keyword evidence="2" id="KW-1185">Reference proteome</keyword>
<feature type="compositionally biased region" description="Basic residues" evidence="1">
    <location>
        <begin position="43"/>
        <end position="56"/>
    </location>
</feature>
<organism evidence="2 3">
    <name type="scientific">Ditylenchus dipsaci</name>
    <dbReference type="NCBI Taxonomy" id="166011"/>
    <lineage>
        <taxon>Eukaryota</taxon>
        <taxon>Metazoa</taxon>
        <taxon>Ecdysozoa</taxon>
        <taxon>Nematoda</taxon>
        <taxon>Chromadorea</taxon>
        <taxon>Rhabditida</taxon>
        <taxon>Tylenchina</taxon>
        <taxon>Tylenchomorpha</taxon>
        <taxon>Sphaerularioidea</taxon>
        <taxon>Anguinidae</taxon>
        <taxon>Anguininae</taxon>
        <taxon>Ditylenchus</taxon>
    </lineage>
</organism>
<feature type="region of interest" description="Disordered" evidence="1">
    <location>
        <begin position="146"/>
        <end position="174"/>
    </location>
</feature>
<accession>A0A915DZI4</accession>
<evidence type="ECO:0000313" key="3">
    <source>
        <dbReference type="WBParaSite" id="jg25343"/>
    </source>
</evidence>
<sequence>MPELFDSLQQANGEPAWRTQPIKLGGQAPQLFVEQALLEASKTSRKPVKHTTRKRSAVFSQEKEGPASDSDPDLEESPYLRRASKLFKRLDQEFVKSKDRPAQLGVAQRYTVRFARPATLTIVGSRQHNLPMPELFDRLQQANGGQHGGVYLNGQEETDHSKKWDPTGLLANEL</sequence>